<sequence length="374" mass="40717">MNFFRLVLTATILAISLLPSGASGQGDFGQVLLQAFTTGSFLDGGGLSPSTNPRNSSSDDSFGTLPTVSMDPLPEETFEDVSEMFGNLAASPIVFEEESRATAVPVKTGIETPTKSETESNESEEGAILNVQTSVTPIPSRTPSPNPSISTNSQIAESDSHNSEMSSPTTSPEQTATITPEVQPKQISEVTSQPTIGESMIDSLANQSMSPPSSDTVFNTIKVNCGGMEERSSTNEDKEKWYNVDSQIAEDPYAAAHFINEMDSLLYSTYRYADAQISYMIPLPAPGLYRVVLQWAEISQYYMREGARVFSVRLNSDEREKEVDIFTDSPQGRFSPLVRFYEVEASNSTILIEINRVVGQPMLSAFQIAYIGPS</sequence>
<name>A0A2V3J3Z4_9FLOR</name>
<evidence type="ECO:0000256" key="6">
    <source>
        <dbReference type="ARBA" id="ARBA00022989"/>
    </source>
</evidence>
<dbReference type="GO" id="GO:0030246">
    <property type="term" value="F:carbohydrate binding"/>
    <property type="evidence" value="ECO:0007669"/>
    <property type="project" value="InterPro"/>
</dbReference>
<proteinExistence type="inferred from homology"/>
<accession>A0A2V3J3Z4</accession>
<evidence type="ECO:0000259" key="12">
    <source>
        <dbReference type="Pfam" id="PF11721"/>
    </source>
</evidence>
<evidence type="ECO:0000256" key="11">
    <source>
        <dbReference type="SAM" id="SignalP"/>
    </source>
</evidence>
<keyword evidence="6" id="KW-1133">Transmembrane helix</keyword>
<feature type="signal peptide" evidence="11">
    <location>
        <begin position="1"/>
        <end position="24"/>
    </location>
</feature>
<evidence type="ECO:0000256" key="2">
    <source>
        <dbReference type="ARBA" id="ARBA00009141"/>
    </source>
</evidence>
<keyword evidence="9" id="KW-0119">Carbohydrate metabolism</keyword>
<keyword evidence="7" id="KW-0472">Membrane</keyword>
<evidence type="ECO:0000313" key="14">
    <source>
        <dbReference type="Proteomes" id="UP000247409"/>
    </source>
</evidence>
<feature type="region of interest" description="Disordered" evidence="10">
    <location>
        <begin position="44"/>
        <end position="66"/>
    </location>
</feature>
<keyword evidence="14" id="KW-1185">Reference proteome</keyword>
<dbReference type="InterPro" id="IPR021720">
    <property type="entry name" value="Malectin_dom"/>
</dbReference>
<evidence type="ECO:0000256" key="4">
    <source>
        <dbReference type="ARBA" id="ARBA00022729"/>
    </source>
</evidence>
<evidence type="ECO:0000256" key="3">
    <source>
        <dbReference type="ARBA" id="ARBA00022692"/>
    </source>
</evidence>
<feature type="compositionally biased region" description="Polar residues" evidence="10">
    <location>
        <begin position="48"/>
        <end position="66"/>
    </location>
</feature>
<dbReference type="EMBL" id="NBIV01000012">
    <property type="protein sequence ID" value="PXF48707.1"/>
    <property type="molecule type" value="Genomic_DNA"/>
</dbReference>
<feature type="chain" id="PRO_5015842696" evidence="11">
    <location>
        <begin position="25"/>
        <end position="374"/>
    </location>
</feature>
<dbReference type="STRING" id="448386.A0A2V3J3Z4"/>
<keyword evidence="3" id="KW-0812">Transmembrane</keyword>
<evidence type="ECO:0000256" key="7">
    <source>
        <dbReference type="ARBA" id="ARBA00023136"/>
    </source>
</evidence>
<reference evidence="13 14" key="1">
    <citation type="journal article" date="2018" name="Mol. Biol. Evol.">
        <title>Analysis of the draft genome of the red seaweed Gracilariopsis chorda provides insights into genome size evolution in Rhodophyta.</title>
        <authorList>
            <person name="Lee J."/>
            <person name="Yang E.C."/>
            <person name="Graf L."/>
            <person name="Yang J.H."/>
            <person name="Qiu H."/>
            <person name="Zel Zion U."/>
            <person name="Chan C.X."/>
            <person name="Stephens T.G."/>
            <person name="Weber A.P.M."/>
            <person name="Boo G.H."/>
            <person name="Boo S.M."/>
            <person name="Kim K.M."/>
            <person name="Shin Y."/>
            <person name="Jung M."/>
            <person name="Lee S.J."/>
            <person name="Yim H.S."/>
            <person name="Lee J.H."/>
            <person name="Bhattacharya D."/>
            <person name="Yoon H.S."/>
        </authorList>
    </citation>
    <scope>NUCLEOTIDE SEQUENCE [LARGE SCALE GENOMIC DNA]</scope>
    <source>
        <strain evidence="13 14">SKKU-2015</strain>
        <tissue evidence="13">Whole body</tissue>
    </source>
</reference>
<dbReference type="GO" id="GO:0005789">
    <property type="term" value="C:endoplasmic reticulum membrane"/>
    <property type="evidence" value="ECO:0007669"/>
    <property type="project" value="UniProtKB-SubCell"/>
</dbReference>
<evidence type="ECO:0000256" key="10">
    <source>
        <dbReference type="SAM" id="MobiDB-lite"/>
    </source>
</evidence>
<dbReference type="AlphaFoldDB" id="A0A2V3J3Z4"/>
<dbReference type="PANTHER" id="PTHR13460:SF0">
    <property type="entry name" value="MALECTIN"/>
    <property type="match status" value="1"/>
</dbReference>
<evidence type="ECO:0000256" key="9">
    <source>
        <dbReference type="ARBA" id="ARBA00023277"/>
    </source>
</evidence>
<evidence type="ECO:0000313" key="13">
    <source>
        <dbReference type="EMBL" id="PXF48707.1"/>
    </source>
</evidence>
<comment type="subcellular location">
    <subcellularLocation>
        <location evidence="1">Endoplasmic reticulum membrane</location>
        <topology evidence="1">Single-pass type I membrane protein</topology>
    </subcellularLocation>
</comment>
<evidence type="ECO:0000256" key="5">
    <source>
        <dbReference type="ARBA" id="ARBA00022824"/>
    </source>
</evidence>
<feature type="compositionally biased region" description="Polar residues" evidence="10">
    <location>
        <begin position="163"/>
        <end position="190"/>
    </location>
</feature>
<dbReference type="InterPro" id="IPR039155">
    <property type="entry name" value="MLEC"/>
</dbReference>
<evidence type="ECO:0000256" key="1">
    <source>
        <dbReference type="ARBA" id="ARBA00004115"/>
    </source>
</evidence>
<dbReference type="Gene3D" id="2.60.120.430">
    <property type="entry name" value="Galactose-binding lectin"/>
    <property type="match status" value="1"/>
</dbReference>
<keyword evidence="8" id="KW-0325">Glycoprotein</keyword>
<evidence type="ECO:0000256" key="8">
    <source>
        <dbReference type="ARBA" id="ARBA00023180"/>
    </source>
</evidence>
<dbReference type="Pfam" id="PF11721">
    <property type="entry name" value="Malectin"/>
    <property type="match status" value="1"/>
</dbReference>
<protein>
    <submittedName>
        <fullName evidence="13">Malectin-B</fullName>
    </submittedName>
</protein>
<keyword evidence="5" id="KW-0256">Endoplasmic reticulum</keyword>
<dbReference type="PANTHER" id="PTHR13460">
    <property type="match status" value="1"/>
</dbReference>
<gene>
    <name evidence="13" type="ORF">BWQ96_01559</name>
</gene>
<organism evidence="13 14">
    <name type="scientific">Gracilariopsis chorda</name>
    <dbReference type="NCBI Taxonomy" id="448386"/>
    <lineage>
        <taxon>Eukaryota</taxon>
        <taxon>Rhodophyta</taxon>
        <taxon>Florideophyceae</taxon>
        <taxon>Rhodymeniophycidae</taxon>
        <taxon>Gracilariales</taxon>
        <taxon>Gracilariaceae</taxon>
        <taxon>Gracilariopsis</taxon>
    </lineage>
</organism>
<feature type="region of interest" description="Disordered" evidence="10">
    <location>
        <begin position="100"/>
        <end position="190"/>
    </location>
</feature>
<feature type="domain" description="Malectin" evidence="12">
    <location>
        <begin position="221"/>
        <end position="360"/>
    </location>
</feature>
<keyword evidence="4 11" id="KW-0732">Signal</keyword>
<dbReference type="OrthoDB" id="10474804at2759"/>
<comment type="caution">
    <text evidence="13">The sequence shown here is derived from an EMBL/GenBank/DDBJ whole genome shotgun (WGS) entry which is preliminary data.</text>
</comment>
<dbReference type="Proteomes" id="UP000247409">
    <property type="component" value="Unassembled WGS sequence"/>
</dbReference>
<comment type="similarity">
    <text evidence="2">Belongs to the malectin family.</text>
</comment>